<dbReference type="GO" id="GO:0046872">
    <property type="term" value="F:metal ion binding"/>
    <property type="evidence" value="ECO:0007669"/>
    <property type="project" value="UniProtKB-KW"/>
</dbReference>
<keyword evidence="3 5" id="KW-0456">Lyase</keyword>
<dbReference type="SUPFAM" id="SSF51621">
    <property type="entry name" value="Phosphoenolpyruvate/pyruvate domain"/>
    <property type="match status" value="1"/>
</dbReference>
<feature type="domain" description="HpcH/HpaI aldolase/citrate lyase" evidence="4">
    <location>
        <begin position="16"/>
        <end position="237"/>
    </location>
</feature>
<proteinExistence type="inferred from homology"/>
<dbReference type="HOGENOM" id="CLU_059964_1_0_6"/>
<dbReference type="GO" id="GO:0005737">
    <property type="term" value="C:cytoplasm"/>
    <property type="evidence" value="ECO:0007669"/>
    <property type="project" value="TreeGrafter"/>
</dbReference>
<dbReference type="GO" id="GO:0016832">
    <property type="term" value="F:aldehyde-lyase activity"/>
    <property type="evidence" value="ECO:0007669"/>
    <property type="project" value="TreeGrafter"/>
</dbReference>
<evidence type="ECO:0000313" key="5">
    <source>
        <dbReference type="EMBL" id="AIJ08512.1"/>
    </source>
</evidence>
<name>A0A076LP98_9GAMM</name>
<accession>A0A076LP98</accession>
<dbReference type="Pfam" id="PF03328">
    <property type="entry name" value="HpcH_HpaI"/>
    <property type="match status" value="1"/>
</dbReference>
<dbReference type="RefSeq" id="WP_034165943.1">
    <property type="nucleotide sequence ID" value="NZ_CP006664.1"/>
</dbReference>
<dbReference type="InterPro" id="IPR040442">
    <property type="entry name" value="Pyrv_kinase-like_dom_sf"/>
</dbReference>
<dbReference type="GeneID" id="33939666"/>
<evidence type="ECO:0000313" key="6">
    <source>
        <dbReference type="Proteomes" id="UP000028681"/>
    </source>
</evidence>
<dbReference type="Proteomes" id="UP000028681">
    <property type="component" value="Chromosome"/>
</dbReference>
<dbReference type="PANTHER" id="PTHR30502">
    <property type="entry name" value="2-KETO-3-DEOXY-L-RHAMNONATE ALDOLASE"/>
    <property type="match status" value="1"/>
</dbReference>
<evidence type="ECO:0000256" key="1">
    <source>
        <dbReference type="ARBA" id="ARBA00005568"/>
    </source>
</evidence>
<evidence type="ECO:0000259" key="4">
    <source>
        <dbReference type="Pfam" id="PF03328"/>
    </source>
</evidence>
<comment type="similarity">
    <text evidence="1">Belongs to the HpcH/HpaI aldolase family.</text>
</comment>
<keyword evidence="2" id="KW-0479">Metal-binding</keyword>
<dbReference type="AlphaFoldDB" id="A0A076LP98"/>
<evidence type="ECO:0000256" key="3">
    <source>
        <dbReference type="ARBA" id="ARBA00023239"/>
    </source>
</evidence>
<dbReference type="InterPro" id="IPR005000">
    <property type="entry name" value="Aldolase/citrate-lyase_domain"/>
</dbReference>
<dbReference type="EC" id="4.1.2.-" evidence="5"/>
<dbReference type="InterPro" id="IPR015813">
    <property type="entry name" value="Pyrv/PenolPyrv_kinase-like_dom"/>
</dbReference>
<organism evidence="5 6">
    <name type="scientific">Edwardsiella anguillarum ET080813</name>
    <dbReference type="NCBI Taxonomy" id="667120"/>
    <lineage>
        <taxon>Bacteria</taxon>
        <taxon>Pseudomonadati</taxon>
        <taxon>Pseudomonadota</taxon>
        <taxon>Gammaproteobacteria</taxon>
        <taxon>Enterobacterales</taxon>
        <taxon>Hafniaceae</taxon>
        <taxon>Edwardsiella</taxon>
    </lineage>
</organism>
<reference evidence="5 6" key="1">
    <citation type="journal article" date="2012" name="PLoS ONE">
        <title>Edwardsiella comparative phylogenomics reveal the new intra/inter-species taxonomic relationships, virulence evolution and niche adaptation mechanisms.</title>
        <authorList>
            <person name="Yang M."/>
            <person name="Lv Y."/>
            <person name="Xiao J."/>
            <person name="Wu H."/>
            <person name="Zheng H."/>
            <person name="Liu Q."/>
            <person name="Zhang Y."/>
            <person name="Wang Q."/>
        </authorList>
    </citation>
    <scope>NUCLEOTIDE SEQUENCE [LARGE SCALE GENOMIC DNA]</scope>
    <source>
        <strain evidence="6">080813</strain>
    </source>
</reference>
<dbReference type="KEGG" id="ete:ETEE_2067"/>
<evidence type="ECO:0000256" key="2">
    <source>
        <dbReference type="ARBA" id="ARBA00022723"/>
    </source>
</evidence>
<dbReference type="PANTHER" id="PTHR30502:SF0">
    <property type="entry name" value="PHOSPHOENOLPYRUVATE CARBOXYLASE FAMILY PROTEIN"/>
    <property type="match status" value="1"/>
</dbReference>
<dbReference type="Gene3D" id="3.20.20.60">
    <property type="entry name" value="Phosphoenolpyruvate-binding domains"/>
    <property type="match status" value="1"/>
</dbReference>
<dbReference type="InterPro" id="IPR050251">
    <property type="entry name" value="HpcH-HpaI_aldolase"/>
</dbReference>
<sequence length="263" mass="28389">MNNFKHAILSGQCLFGTWMMTGSDTVAEAMATVGFDFLVLDQEHVAVDTLDAICIDRAIRSVNAETTPLYRLAGNDVVLIKRALDGGAMSLMIPFINTPEEAKKAVESAYYPPYGKRGFAAMHRASGWGGNAQFVQEARDELCLILQLETPEAIDNIDAINNVDGITGFFIGPGDLSSAMGHPGNPSHPDVQAMIKRGLETCQRLGKPCGIVGGNPNLVNRYQQMGFTFVALASDMSFLLARAKEQLAEIRGEKLSISGGEVY</sequence>
<dbReference type="EMBL" id="CP006664">
    <property type="protein sequence ID" value="AIJ08512.1"/>
    <property type="molecule type" value="Genomic_DNA"/>
</dbReference>
<gene>
    <name evidence="5" type="ORF">ETEE_2067</name>
</gene>
<protein>
    <submittedName>
        <fullName evidence="5">2,4-dihydroxyhept-2-ene-1,7-dioic acid aldolase</fullName>
        <ecNumber evidence="5">4.1.2.-</ecNumber>
    </submittedName>
</protein>